<evidence type="ECO:0000313" key="2">
    <source>
        <dbReference type="Proteomes" id="UP000261111"/>
    </source>
</evidence>
<dbReference type="GeneID" id="93333887"/>
<gene>
    <name evidence="1" type="ORF">DWX41_03895</name>
</gene>
<organism evidence="1 2">
    <name type="scientific">Hungatella hathewayi</name>
    <dbReference type="NCBI Taxonomy" id="154046"/>
    <lineage>
        <taxon>Bacteria</taxon>
        <taxon>Bacillati</taxon>
        <taxon>Bacillota</taxon>
        <taxon>Clostridia</taxon>
        <taxon>Lachnospirales</taxon>
        <taxon>Lachnospiraceae</taxon>
        <taxon>Hungatella</taxon>
    </lineage>
</organism>
<comment type="caution">
    <text evidence="1">The sequence shown here is derived from an EMBL/GenBank/DDBJ whole genome shotgun (WGS) entry which is preliminary data.</text>
</comment>
<dbReference type="AlphaFoldDB" id="A0A3E2X0T0"/>
<accession>A0A3E2X0T0</accession>
<name>A0A3E2X0T0_9FIRM</name>
<protein>
    <submittedName>
        <fullName evidence="1">Uncharacterized protein</fullName>
    </submittedName>
</protein>
<proteinExistence type="predicted"/>
<dbReference type="EMBL" id="QVIA01000003">
    <property type="protein sequence ID" value="RGC34607.1"/>
    <property type="molecule type" value="Genomic_DNA"/>
</dbReference>
<dbReference type="RefSeq" id="WP_025657733.1">
    <property type="nucleotide sequence ID" value="NZ_QVIA01000003.1"/>
</dbReference>
<sequence length="83" mass="9385">MLESKDAALYLLAYECIPRKPNPIRCPRKKAPLEAMLTSDLMKPSLPEMGNGCLGKKRSGGWEYRAHGLEVLTQKEPPMRDEK</sequence>
<dbReference type="Proteomes" id="UP000261111">
    <property type="component" value="Unassembled WGS sequence"/>
</dbReference>
<reference evidence="1 2" key="1">
    <citation type="submission" date="2018-08" db="EMBL/GenBank/DDBJ databases">
        <title>A genome reference for cultivated species of the human gut microbiota.</title>
        <authorList>
            <person name="Zou Y."/>
            <person name="Xue W."/>
            <person name="Luo G."/>
        </authorList>
    </citation>
    <scope>NUCLEOTIDE SEQUENCE [LARGE SCALE GENOMIC DNA]</scope>
    <source>
        <strain evidence="1 2">AF19-21</strain>
    </source>
</reference>
<evidence type="ECO:0000313" key="1">
    <source>
        <dbReference type="EMBL" id="RGC34607.1"/>
    </source>
</evidence>